<sequence length="749" mass="82058">MKRYLTILIFSLLITAPGYQAQAQSSGCACDCLKPLFDYLIASNRLFIKESDHILLSTLIADANAAGYAVSGSSCSILTSNVNRYFYALTTATTGTQYRAQMGDCSVTLKSASGNITFSSLKSRNCGNTGAVTYSNGRPVNKKYKVTRSVNVNYIAGASNIFSSVTTYPTTQLDSTAAYMRTAYASNSSKYKIATTFAIDSAVNIPSNAIVLSANLYLYAYPAGFNASTYTNAHSLYTLSNLQPIATVYRRSAAWNYQTTASTLLTGSVTDSMSIVAEIAKQDFQIDIKNWFSSSRRSLDYGITLVNTKSVPTTFPTDTTTLYATFCSEKYTADSSKRPYLDITWTLPSDTGVVASLYIDSCFSCNYKPSGICYSAITDTSVNPYLFGVAGNWRPYRSYGFYNPRAETNTNNATNARTDGTVSNFLSFWQLVNGKWQPQDTAVSRWVWTAQTTLFNQKGAEMENVDPLGRYTAGLYGFQDALATAVAQNARYREVAFDGFEDYNYVGGTCDNVCPAARSFDFSSYKSNFDTTIQHTGNYSLRLDNIKVASVTSDVSVDDPSFNIAINAAANNCGGTDSILKSIRLGKEALLPSFSPLAGKKILVGAWVKESGQCSGSAYTGSQIDVALLHNGTVESTITGKPSGNIIEGWQRIEMILDIPATTTQLMISLKNTGSNIVYFDDIRVHPYNANMKSYVYDESSLRLMAELDENNYATFYEYDDEGGLIRLKKETERGIMTIKESRSAMLNK</sequence>
<feature type="chain" id="PRO_5013358071" description="YD repeat-containing protein" evidence="1">
    <location>
        <begin position="24"/>
        <end position="749"/>
    </location>
</feature>
<dbReference type="AlphaFoldDB" id="A0A1K1SCA0"/>
<dbReference type="PROSITE" id="PS51257">
    <property type="entry name" value="PROKAR_LIPOPROTEIN"/>
    <property type="match status" value="1"/>
</dbReference>
<dbReference type="EMBL" id="CP140154">
    <property type="protein sequence ID" value="WQG90771.1"/>
    <property type="molecule type" value="Genomic_DNA"/>
</dbReference>
<organism evidence="2 4">
    <name type="scientific">Chitinophaga sancti</name>
    <dbReference type="NCBI Taxonomy" id="1004"/>
    <lineage>
        <taxon>Bacteria</taxon>
        <taxon>Pseudomonadati</taxon>
        <taxon>Bacteroidota</taxon>
        <taxon>Chitinophagia</taxon>
        <taxon>Chitinophagales</taxon>
        <taxon>Chitinophagaceae</taxon>
        <taxon>Chitinophaga</taxon>
    </lineage>
</organism>
<feature type="signal peptide" evidence="1">
    <location>
        <begin position="1"/>
        <end position="23"/>
    </location>
</feature>
<dbReference type="RefSeq" id="WP_072364199.1">
    <property type="nucleotide sequence ID" value="NZ_CP139972.1"/>
</dbReference>
<reference evidence="2 4" key="1">
    <citation type="submission" date="2016-11" db="EMBL/GenBank/DDBJ databases">
        <authorList>
            <person name="Jaros S."/>
            <person name="Januszkiewicz K."/>
            <person name="Wedrychowicz H."/>
        </authorList>
    </citation>
    <scope>NUCLEOTIDE SEQUENCE [LARGE SCALE GENOMIC DNA]</scope>
    <source>
        <strain evidence="2 4">DSM 784</strain>
    </source>
</reference>
<accession>A0A1K1SCA0</accession>
<evidence type="ECO:0000313" key="5">
    <source>
        <dbReference type="Proteomes" id="UP001326715"/>
    </source>
</evidence>
<evidence type="ECO:0008006" key="6">
    <source>
        <dbReference type="Google" id="ProtNLM"/>
    </source>
</evidence>
<protein>
    <recommendedName>
        <fullName evidence="6">YD repeat-containing protein</fullName>
    </recommendedName>
</protein>
<reference evidence="3 5" key="2">
    <citation type="submission" date="2023-11" db="EMBL/GenBank/DDBJ databases">
        <title>MicrobeMod: A computational toolkit for identifying prokaryotic methylation and restriction-modification with nanopore sequencing.</title>
        <authorList>
            <person name="Crits-Christoph A."/>
            <person name="Kang S.C."/>
            <person name="Lee H."/>
            <person name="Ostrov N."/>
        </authorList>
    </citation>
    <scope>NUCLEOTIDE SEQUENCE [LARGE SCALE GENOMIC DNA]</scope>
    <source>
        <strain evidence="3 5">ATCC 23090</strain>
    </source>
</reference>
<evidence type="ECO:0000313" key="2">
    <source>
        <dbReference type="EMBL" id="SFW81993.1"/>
    </source>
</evidence>
<gene>
    <name evidence="2" type="ORF">SAMN05661012_05177</name>
    <name evidence="3" type="ORF">SR876_04625</name>
</gene>
<dbReference type="OrthoDB" id="627712at2"/>
<dbReference type="EMBL" id="FPIZ01000020">
    <property type="protein sequence ID" value="SFW81993.1"/>
    <property type="molecule type" value="Genomic_DNA"/>
</dbReference>
<evidence type="ECO:0000256" key="1">
    <source>
        <dbReference type="SAM" id="SignalP"/>
    </source>
</evidence>
<name>A0A1K1SCA0_9BACT</name>
<keyword evidence="1" id="KW-0732">Signal</keyword>
<proteinExistence type="predicted"/>
<dbReference type="Proteomes" id="UP000183788">
    <property type="component" value="Unassembled WGS sequence"/>
</dbReference>
<dbReference type="Proteomes" id="UP001326715">
    <property type="component" value="Chromosome"/>
</dbReference>
<evidence type="ECO:0000313" key="4">
    <source>
        <dbReference type="Proteomes" id="UP000183788"/>
    </source>
</evidence>
<dbReference type="STRING" id="1004.SAMN05661012_05177"/>
<keyword evidence="5" id="KW-1185">Reference proteome</keyword>
<dbReference type="Gene3D" id="2.60.120.260">
    <property type="entry name" value="Galactose-binding domain-like"/>
    <property type="match status" value="1"/>
</dbReference>
<evidence type="ECO:0000313" key="3">
    <source>
        <dbReference type="EMBL" id="WQG90771.1"/>
    </source>
</evidence>